<keyword evidence="1" id="KW-0812">Transmembrane</keyword>
<accession>A0A3B1BCS4</accession>
<keyword evidence="1" id="KW-0472">Membrane</keyword>
<organism evidence="2">
    <name type="scientific">hydrothermal vent metagenome</name>
    <dbReference type="NCBI Taxonomy" id="652676"/>
    <lineage>
        <taxon>unclassified sequences</taxon>
        <taxon>metagenomes</taxon>
        <taxon>ecological metagenomes</taxon>
    </lineage>
</organism>
<proteinExistence type="predicted"/>
<evidence type="ECO:0000256" key="1">
    <source>
        <dbReference type="SAM" id="Phobius"/>
    </source>
</evidence>
<dbReference type="EMBL" id="UOFY01000042">
    <property type="protein sequence ID" value="VAX09803.1"/>
    <property type="molecule type" value="Genomic_DNA"/>
</dbReference>
<evidence type="ECO:0000313" key="2">
    <source>
        <dbReference type="EMBL" id="VAX09803.1"/>
    </source>
</evidence>
<name>A0A3B1BCS4_9ZZZZ</name>
<gene>
    <name evidence="2" type="ORF">MNBD_GAMMA25-1279</name>
</gene>
<reference evidence="2" key="1">
    <citation type="submission" date="2018-06" db="EMBL/GenBank/DDBJ databases">
        <authorList>
            <person name="Zhirakovskaya E."/>
        </authorList>
    </citation>
    <scope>NUCLEOTIDE SEQUENCE</scope>
</reference>
<feature type="transmembrane region" description="Helical" evidence="1">
    <location>
        <begin position="6"/>
        <end position="22"/>
    </location>
</feature>
<protein>
    <submittedName>
        <fullName evidence="2">Uncharacterized protein</fullName>
    </submittedName>
</protein>
<keyword evidence="1" id="KW-1133">Transmembrane helix</keyword>
<sequence>MLTFTAITLTSLGIFYIGYYLGNQTGSTAHVRAYLSEARKQRNPD</sequence>
<dbReference type="AlphaFoldDB" id="A0A3B1BCS4"/>